<dbReference type="AlphaFoldDB" id="A0A212QAL1"/>
<sequence length="212" mass="23263">MIRVLVTNLKGGCGKTTIATNLAGAFARGGLATALADVDRQQSSLEWLKLRPAEAAAIQALDWRKSVSDESSGVQRLVIDAPANLRMKEVELLIAQADIVIVPVLPSIFDEGSTRRFVRRLDEIKPIRKGKKGVLLVANRLRSRNRATQRLEMFLGEIGMPAVARLADRALYAELATQGLTVFDPQAGRASLQGEQIRAEWRPLLRAIEDEA</sequence>
<dbReference type="PIRSF" id="PIRSF009320">
    <property type="entry name" value="Nuc_binding_HP_1000"/>
    <property type="match status" value="1"/>
</dbReference>
<dbReference type="Gene3D" id="3.40.50.300">
    <property type="entry name" value="P-loop containing nucleotide triphosphate hydrolases"/>
    <property type="match status" value="1"/>
</dbReference>
<name>A0A212QAL1_9PROT</name>
<keyword evidence="3" id="KW-1185">Reference proteome</keyword>
<organism evidence="2 3">
    <name type="scientific">Arboricoccus pini</name>
    <dbReference type="NCBI Taxonomy" id="1963835"/>
    <lineage>
        <taxon>Bacteria</taxon>
        <taxon>Pseudomonadati</taxon>
        <taxon>Pseudomonadota</taxon>
        <taxon>Alphaproteobacteria</taxon>
        <taxon>Geminicoccales</taxon>
        <taxon>Geminicoccaceae</taxon>
        <taxon>Arboricoccus</taxon>
    </lineage>
</organism>
<proteinExistence type="predicted"/>
<accession>A0A212QAL1</accession>
<evidence type="ECO:0000313" key="3">
    <source>
        <dbReference type="Proteomes" id="UP000197065"/>
    </source>
</evidence>
<dbReference type="CDD" id="cd02042">
    <property type="entry name" value="ParAB_family"/>
    <property type="match status" value="1"/>
</dbReference>
<dbReference type="Pfam" id="PF01656">
    <property type="entry name" value="CbiA"/>
    <property type="match status" value="1"/>
</dbReference>
<protein>
    <submittedName>
        <fullName evidence="2">Chromosome partitioning protein</fullName>
    </submittedName>
</protein>
<feature type="domain" description="CobQ/CobB/MinD/ParA nucleotide binding" evidence="1">
    <location>
        <begin position="5"/>
        <end position="180"/>
    </location>
</feature>
<evidence type="ECO:0000313" key="2">
    <source>
        <dbReference type="EMBL" id="SNB56445.1"/>
    </source>
</evidence>
<dbReference type="EMBL" id="FYEH01000001">
    <property type="protein sequence ID" value="SNB56445.1"/>
    <property type="molecule type" value="Genomic_DNA"/>
</dbReference>
<dbReference type="SUPFAM" id="SSF52540">
    <property type="entry name" value="P-loop containing nucleoside triphosphate hydrolases"/>
    <property type="match status" value="1"/>
</dbReference>
<dbReference type="PANTHER" id="PTHR13696">
    <property type="entry name" value="P-LOOP CONTAINING NUCLEOSIDE TRIPHOSPHATE HYDROLASE"/>
    <property type="match status" value="1"/>
</dbReference>
<dbReference type="Proteomes" id="UP000197065">
    <property type="component" value="Unassembled WGS sequence"/>
</dbReference>
<dbReference type="InterPro" id="IPR027417">
    <property type="entry name" value="P-loop_NTPase"/>
</dbReference>
<gene>
    <name evidence="2" type="ORF">SAMN07250955_101537</name>
</gene>
<dbReference type="InterPro" id="IPR002586">
    <property type="entry name" value="CobQ/CobB/MinD/ParA_Nub-bd_dom"/>
</dbReference>
<reference evidence="2 3" key="1">
    <citation type="submission" date="2017-06" db="EMBL/GenBank/DDBJ databases">
        <authorList>
            <person name="Kim H.J."/>
            <person name="Triplett B.A."/>
        </authorList>
    </citation>
    <scope>NUCLEOTIDE SEQUENCE [LARGE SCALE GENOMIC DNA]</scope>
    <source>
        <strain evidence="2 3">B29T1</strain>
    </source>
</reference>
<dbReference type="PANTHER" id="PTHR13696:SF96">
    <property type="entry name" value="COBQ_COBB_MIND_PARA NUCLEOTIDE BINDING DOMAIN-CONTAINING PROTEIN"/>
    <property type="match status" value="1"/>
</dbReference>
<dbReference type="InterPro" id="IPR050678">
    <property type="entry name" value="DNA_Partitioning_ATPase"/>
</dbReference>
<dbReference type="OrthoDB" id="69313at2"/>
<evidence type="ECO:0000259" key="1">
    <source>
        <dbReference type="Pfam" id="PF01656"/>
    </source>
</evidence>